<proteinExistence type="inferred from homology"/>
<dbReference type="InterPro" id="IPR034505">
    <property type="entry name" value="Coproporphyrinogen-III_oxidase"/>
</dbReference>
<dbReference type="SFLD" id="SFLDG01065">
    <property type="entry name" value="anaerobic_coproporphyrinogen-I"/>
    <property type="match status" value="1"/>
</dbReference>
<protein>
    <recommendedName>
        <fullName evidence="2">Heme chaperone HemW</fullName>
    </recommendedName>
</protein>
<dbReference type="SMART" id="SM00729">
    <property type="entry name" value="Elp3"/>
    <property type="match status" value="1"/>
</dbReference>
<comment type="subcellular location">
    <subcellularLocation>
        <location evidence="2">Cytoplasm</location>
    </subcellularLocation>
</comment>
<evidence type="ECO:0000256" key="2">
    <source>
        <dbReference type="RuleBase" id="RU364116"/>
    </source>
</evidence>
<keyword evidence="5" id="KW-1185">Reference proteome</keyword>
<keyword evidence="2" id="KW-0949">S-adenosyl-L-methionine</keyword>
<dbReference type="EMBL" id="NBWU01000001">
    <property type="protein sequence ID" value="PCE66762.1"/>
    <property type="molecule type" value="Genomic_DNA"/>
</dbReference>
<dbReference type="OrthoDB" id="9808022at2"/>
<dbReference type="PROSITE" id="PS51918">
    <property type="entry name" value="RADICAL_SAM"/>
    <property type="match status" value="1"/>
</dbReference>
<keyword evidence="2" id="KW-0349">Heme</keyword>
<evidence type="ECO:0000256" key="1">
    <source>
        <dbReference type="ARBA" id="ARBA00006100"/>
    </source>
</evidence>
<dbReference type="Gene3D" id="3.80.30.20">
    <property type="entry name" value="tm_1862 like domain"/>
    <property type="match status" value="1"/>
</dbReference>
<dbReference type="GO" id="GO:0005737">
    <property type="term" value="C:cytoplasm"/>
    <property type="evidence" value="ECO:0007669"/>
    <property type="project" value="UniProtKB-SubCell"/>
</dbReference>
<gene>
    <name evidence="4" type="ORF">B7P33_02085</name>
</gene>
<keyword evidence="2" id="KW-0479">Metal-binding</keyword>
<dbReference type="SUPFAM" id="SSF102114">
    <property type="entry name" value="Radical SAM enzymes"/>
    <property type="match status" value="1"/>
</dbReference>
<dbReference type="Pfam" id="PF04055">
    <property type="entry name" value="Radical_SAM"/>
    <property type="match status" value="1"/>
</dbReference>
<dbReference type="GO" id="GO:0051539">
    <property type="term" value="F:4 iron, 4 sulfur cluster binding"/>
    <property type="evidence" value="ECO:0007669"/>
    <property type="project" value="UniProtKB-UniRule"/>
</dbReference>
<dbReference type="GO" id="GO:0006779">
    <property type="term" value="P:porphyrin-containing compound biosynthetic process"/>
    <property type="evidence" value="ECO:0007669"/>
    <property type="project" value="InterPro"/>
</dbReference>
<evidence type="ECO:0000313" key="4">
    <source>
        <dbReference type="EMBL" id="PCE66762.1"/>
    </source>
</evidence>
<dbReference type="InterPro" id="IPR006638">
    <property type="entry name" value="Elp3/MiaA/NifB-like_rSAM"/>
</dbReference>
<dbReference type="NCBIfam" id="TIGR00539">
    <property type="entry name" value="hemN_rel"/>
    <property type="match status" value="1"/>
</dbReference>
<accession>A0A2A4GG96</accession>
<dbReference type="GO" id="GO:0004109">
    <property type="term" value="F:coproporphyrinogen oxidase activity"/>
    <property type="evidence" value="ECO:0007669"/>
    <property type="project" value="InterPro"/>
</dbReference>
<dbReference type="SFLD" id="SFLDS00029">
    <property type="entry name" value="Radical_SAM"/>
    <property type="match status" value="1"/>
</dbReference>
<dbReference type="InterPro" id="IPR007197">
    <property type="entry name" value="rSAM"/>
</dbReference>
<dbReference type="SFLD" id="SFLDF00562">
    <property type="entry name" value="HemN-like__clustered_with_heat"/>
    <property type="match status" value="1"/>
</dbReference>
<evidence type="ECO:0000313" key="5">
    <source>
        <dbReference type="Proteomes" id="UP000219559"/>
    </source>
</evidence>
<evidence type="ECO:0000259" key="3">
    <source>
        <dbReference type="PROSITE" id="PS51918"/>
    </source>
</evidence>
<comment type="function">
    <text evidence="2">Probably acts as a heme chaperone, transferring heme to an unknown acceptor. Binds one molecule of heme per monomer, possibly covalently. Binds 1 [4Fe-4S] cluster. The cluster is coordinated with 3 cysteines and an exchangeable S-adenosyl-L-methionine.</text>
</comment>
<dbReference type="RefSeq" id="WP_097442291.1">
    <property type="nucleotide sequence ID" value="NZ_NBWU01000001.1"/>
</dbReference>
<dbReference type="SFLD" id="SFLDF00288">
    <property type="entry name" value="HemN-like__clustered_with_nucl"/>
    <property type="match status" value="1"/>
</dbReference>
<dbReference type="AlphaFoldDB" id="A0A2A4GG96"/>
<dbReference type="InterPro" id="IPR010723">
    <property type="entry name" value="HemN_C"/>
</dbReference>
<keyword evidence="2" id="KW-0963">Cytoplasm</keyword>
<reference evidence="4 5" key="1">
    <citation type="submission" date="2017-04" db="EMBL/GenBank/DDBJ databases">
        <title>A new member of the family Flavobacteriaceae isolated from ascidians.</title>
        <authorList>
            <person name="Chen L."/>
        </authorList>
    </citation>
    <scope>NUCLEOTIDE SEQUENCE [LARGE SCALE GENOMIC DNA]</scope>
    <source>
        <strain evidence="4 5">HQA918</strain>
    </source>
</reference>
<dbReference type="CDD" id="cd01335">
    <property type="entry name" value="Radical_SAM"/>
    <property type="match status" value="1"/>
</dbReference>
<comment type="caution">
    <text evidence="4">The sequence shown here is derived from an EMBL/GenBank/DDBJ whole genome shotgun (WGS) entry which is preliminary data.</text>
</comment>
<feature type="domain" description="Radical SAM core" evidence="3">
    <location>
        <begin position="1"/>
        <end position="230"/>
    </location>
</feature>
<dbReference type="InterPro" id="IPR058240">
    <property type="entry name" value="rSAM_sf"/>
</dbReference>
<keyword evidence="2" id="KW-0143">Chaperone</keyword>
<dbReference type="PANTHER" id="PTHR13932:SF5">
    <property type="entry name" value="RADICAL S-ADENOSYL METHIONINE DOMAIN-CONTAINING PROTEIN 1, MITOCHONDRIAL"/>
    <property type="match status" value="1"/>
</dbReference>
<organism evidence="4 5">
    <name type="scientific">Sediminicola luteus</name>
    <dbReference type="NCBI Taxonomy" id="319238"/>
    <lineage>
        <taxon>Bacteria</taxon>
        <taxon>Pseudomonadati</taxon>
        <taxon>Bacteroidota</taxon>
        <taxon>Flavobacteriia</taxon>
        <taxon>Flavobacteriales</taxon>
        <taxon>Flavobacteriaceae</taxon>
        <taxon>Sediminicola</taxon>
    </lineage>
</organism>
<keyword evidence="2" id="KW-0004">4Fe-4S</keyword>
<dbReference type="Proteomes" id="UP000219559">
    <property type="component" value="Unassembled WGS sequence"/>
</dbReference>
<keyword evidence="2" id="KW-0411">Iron-sulfur</keyword>
<comment type="similarity">
    <text evidence="1">Belongs to the anaerobic coproporphyrinogen-III oxidase family. HemW subfamily.</text>
</comment>
<name>A0A2A4GG96_9FLAO</name>
<sequence>MAGIYIHIPFCKQACHYCDFHFSTSLKHKSRLLGALQVELRLRSAELKGEAVQSLYFGGGTPSILEIWELRALMDVVNEHYTLSDSPEITVEANPDDLSLEKLENLKQIGVNRLSIGVQSFFGQDLKLMNRAHNAVEAEQCLSYATQLFDNITLDLIYGMPQMDAERWLANIEKALSFNVPHISAYALTVEPQTALARFIDKGKMAPLNEAAAEKHYRILRKVLLQAGFENYEFSNFGKPGYHSKANTGYWTGKPYLGIGPSAHSYNGKHRSWNVAHNIKYCQAIEQGQLPSETEILTPIDRFNEKIMVGLRLAQGISLAEITDEFGTGTTQRLLEDSKKPIQSGLLEEVNGRLRVTDQGRFLTDGIASDLFSVHLD</sequence>
<dbReference type="InterPro" id="IPR004559">
    <property type="entry name" value="HemW-like"/>
</dbReference>
<dbReference type="Pfam" id="PF06969">
    <property type="entry name" value="HemN_C"/>
    <property type="match status" value="1"/>
</dbReference>
<keyword evidence="2" id="KW-0408">Iron</keyword>
<dbReference type="GO" id="GO:0046872">
    <property type="term" value="F:metal ion binding"/>
    <property type="evidence" value="ECO:0007669"/>
    <property type="project" value="UniProtKB-UniRule"/>
</dbReference>
<dbReference type="InterPro" id="IPR023404">
    <property type="entry name" value="rSAM_horseshoe"/>
</dbReference>
<dbReference type="PANTHER" id="PTHR13932">
    <property type="entry name" value="COPROPORPHYRINIGEN III OXIDASE"/>
    <property type="match status" value="1"/>
</dbReference>